<protein>
    <recommendedName>
        <fullName evidence="2">Fibrinogen C-terminal domain-containing protein</fullName>
    </recommendedName>
</protein>
<dbReference type="CDD" id="cd00087">
    <property type="entry name" value="FReD"/>
    <property type="match status" value="1"/>
</dbReference>
<proteinExistence type="predicted"/>
<dbReference type="Gene3D" id="3.90.215.10">
    <property type="entry name" value="Gamma Fibrinogen, chain A, domain 1"/>
    <property type="match status" value="1"/>
</dbReference>
<dbReference type="Proteomes" id="UP000507470">
    <property type="component" value="Unassembled WGS sequence"/>
</dbReference>
<dbReference type="Pfam" id="PF00147">
    <property type="entry name" value="Fibrinogen_C"/>
    <property type="match status" value="1"/>
</dbReference>
<accession>A0A6J8DUL6</accession>
<feature type="domain" description="Fibrinogen C-terminal" evidence="2">
    <location>
        <begin position="208"/>
        <end position="426"/>
    </location>
</feature>
<dbReference type="InterPro" id="IPR002181">
    <property type="entry name" value="Fibrinogen_a/b/g_C_dom"/>
</dbReference>
<keyword evidence="1" id="KW-1015">Disulfide bond</keyword>
<dbReference type="NCBIfam" id="NF040941">
    <property type="entry name" value="GGGWT_bact"/>
    <property type="match status" value="1"/>
</dbReference>
<dbReference type="PANTHER" id="PTHR19143">
    <property type="entry name" value="FIBRINOGEN/TENASCIN/ANGIOPOEITIN"/>
    <property type="match status" value="1"/>
</dbReference>
<organism evidence="3 4">
    <name type="scientific">Mytilus coruscus</name>
    <name type="common">Sea mussel</name>
    <dbReference type="NCBI Taxonomy" id="42192"/>
    <lineage>
        <taxon>Eukaryota</taxon>
        <taxon>Metazoa</taxon>
        <taxon>Spiralia</taxon>
        <taxon>Lophotrochozoa</taxon>
        <taxon>Mollusca</taxon>
        <taxon>Bivalvia</taxon>
        <taxon>Autobranchia</taxon>
        <taxon>Pteriomorphia</taxon>
        <taxon>Mytilida</taxon>
        <taxon>Mytiloidea</taxon>
        <taxon>Mytilidae</taxon>
        <taxon>Mytilinae</taxon>
        <taxon>Mytilus</taxon>
    </lineage>
</organism>
<dbReference type="EMBL" id="CACVKT020007993">
    <property type="protein sequence ID" value="CAC5412318.1"/>
    <property type="molecule type" value="Genomic_DNA"/>
</dbReference>
<dbReference type="SUPFAM" id="SSF56496">
    <property type="entry name" value="Fibrinogen C-terminal domain-like"/>
    <property type="match status" value="1"/>
</dbReference>
<dbReference type="SMART" id="SM00186">
    <property type="entry name" value="FBG"/>
    <property type="match status" value="1"/>
</dbReference>
<dbReference type="PROSITE" id="PS51406">
    <property type="entry name" value="FIBRINOGEN_C_2"/>
    <property type="match status" value="1"/>
</dbReference>
<evidence type="ECO:0000256" key="1">
    <source>
        <dbReference type="ARBA" id="ARBA00023157"/>
    </source>
</evidence>
<reference evidence="3 4" key="1">
    <citation type="submission" date="2020-06" db="EMBL/GenBank/DDBJ databases">
        <authorList>
            <person name="Li R."/>
            <person name="Bekaert M."/>
        </authorList>
    </citation>
    <scope>NUCLEOTIDE SEQUENCE [LARGE SCALE GENOMIC DNA]</scope>
    <source>
        <strain evidence="4">wild</strain>
    </source>
</reference>
<dbReference type="InterPro" id="IPR014716">
    <property type="entry name" value="Fibrinogen_a/b/g_C_1"/>
</dbReference>
<gene>
    <name evidence="3" type="ORF">MCOR_45308</name>
</gene>
<evidence type="ECO:0000313" key="4">
    <source>
        <dbReference type="Proteomes" id="UP000507470"/>
    </source>
</evidence>
<dbReference type="InterPro" id="IPR050373">
    <property type="entry name" value="Fibrinogen_C-term_domain"/>
</dbReference>
<dbReference type="OrthoDB" id="6058394at2759"/>
<dbReference type="FunFam" id="3.90.215.10:FF:000001">
    <property type="entry name" value="Tenascin isoform 1"/>
    <property type="match status" value="1"/>
</dbReference>
<evidence type="ECO:0000259" key="2">
    <source>
        <dbReference type="PROSITE" id="PS51406"/>
    </source>
</evidence>
<name>A0A6J8DUL6_MYTCO</name>
<dbReference type="AlphaFoldDB" id="A0A6J8DUL6"/>
<dbReference type="PANTHER" id="PTHR19143:SF458">
    <property type="entry name" value="FIBRINOGEN C-TERMINAL DOMAIN-CONTAINING PROTEIN-RELATED"/>
    <property type="match status" value="1"/>
</dbReference>
<dbReference type="InterPro" id="IPR036056">
    <property type="entry name" value="Fibrinogen-like_C"/>
</dbReference>
<dbReference type="PROSITE" id="PS00514">
    <property type="entry name" value="FIBRINOGEN_C_1"/>
    <property type="match status" value="1"/>
</dbReference>
<sequence length="426" mass="49219">MEVLMKGLGFIIFVTLYNQYRCLLEDFCEQDDIECHHPNNIDGIGYLQHDRSQQSNILRRLQQLSILECVRECFLTSWCVAVNYRKNWKLCDVLNDLPAGEKLQIEAGSIYTKRSTWSKSLAGSCADHTCFAGERCSKLRTGGRNCTSVYCKDPVPIADNATCVETFGLYRNLKAGNQFKCKAGLFMIGRPFIVCNEMGKLNNMFSCTDNRFVPRDCSDFPHESVSGVYTIYPKDIKFDVYCDMETAGFGWTVFQKRINGTIDFYRGWSDYEHGFGNLKSEFWLGNKFMHLLTSTAKYKLYIHLEDFEGNSRYAGYREFSIGDAATNYILNVDGYSGNAGDSLMTHRNQYHNGMMFSTKDRDNDRASGNCATKYKGAWWYNACHTSNLNGEYLEGQHFIRANGIVWWTWRRHYYSLKSTKMMIKRY</sequence>
<dbReference type="GO" id="GO:0005615">
    <property type="term" value="C:extracellular space"/>
    <property type="evidence" value="ECO:0007669"/>
    <property type="project" value="TreeGrafter"/>
</dbReference>
<keyword evidence="4" id="KW-1185">Reference proteome</keyword>
<evidence type="ECO:0000313" key="3">
    <source>
        <dbReference type="EMBL" id="CAC5412318.1"/>
    </source>
</evidence>
<dbReference type="InterPro" id="IPR020837">
    <property type="entry name" value="Fibrinogen_CS"/>
</dbReference>